<evidence type="ECO:0000259" key="2">
    <source>
        <dbReference type="Pfam" id="PF01022"/>
    </source>
</evidence>
<accession>A0A1G9C4R1</accession>
<dbReference type="OrthoDB" id="1691727at2"/>
<evidence type="ECO:0000256" key="1">
    <source>
        <dbReference type="ARBA" id="ARBA00023125"/>
    </source>
</evidence>
<dbReference type="Proteomes" id="UP000242700">
    <property type="component" value="Unassembled WGS sequence"/>
</dbReference>
<dbReference type="CDD" id="cd00090">
    <property type="entry name" value="HTH_ARSR"/>
    <property type="match status" value="1"/>
</dbReference>
<dbReference type="RefSeq" id="WP_092598575.1">
    <property type="nucleotide sequence ID" value="NZ_FNFI01000009.1"/>
</dbReference>
<dbReference type="Gene3D" id="1.10.10.10">
    <property type="entry name" value="Winged helix-like DNA-binding domain superfamily/Winged helix DNA-binding domain"/>
    <property type="match status" value="1"/>
</dbReference>
<sequence>MKPLLVITELEQLKSISDPFRIQLLSLMADGPKTGQMLADTLALPRAKVHYHLNQLLSHNIITIHHTEEKNSIIQKFYQPAARKIIPSANIFNFNHTDQQAAPAVYNIKMNNVDYENFSKLLSDKEQRKISKKETATADEYAVYVLNI</sequence>
<protein>
    <submittedName>
        <fullName evidence="3">Helix-turn-helix domain-containing protein</fullName>
    </submittedName>
</protein>
<evidence type="ECO:0000313" key="3">
    <source>
        <dbReference type="EMBL" id="SDK46394.1"/>
    </source>
</evidence>
<evidence type="ECO:0000313" key="4">
    <source>
        <dbReference type="Proteomes" id="UP000242700"/>
    </source>
</evidence>
<dbReference type="Pfam" id="PF01022">
    <property type="entry name" value="HTH_5"/>
    <property type="match status" value="1"/>
</dbReference>
<feature type="domain" description="HTH arsR-type" evidence="2">
    <location>
        <begin position="18"/>
        <end position="62"/>
    </location>
</feature>
<dbReference type="GO" id="GO:0003677">
    <property type="term" value="F:DNA binding"/>
    <property type="evidence" value="ECO:0007669"/>
    <property type="project" value="UniProtKB-KW"/>
</dbReference>
<dbReference type="InterPro" id="IPR036390">
    <property type="entry name" value="WH_DNA-bd_sf"/>
</dbReference>
<dbReference type="SUPFAM" id="SSF46785">
    <property type="entry name" value="Winged helix' DNA-binding domain"/>
    <property type="match status" value="1"/>
</dbReference>
<gene>
    <name evidence="3" type="ORF">SAMN05216187_10910</name>
</gene>
<keyword evidence="1" id="KW-0238">DNA-binding</keyword>
<dbReference type="EMBL" id="FNFI01000009">
    <property type="protein sequence ID" value="SDK46394.1"/>
    <property type="molecule type" value="Genomic_DNA"/>
</dbReference>
<dbReference type="PANTHER" id="PTHR38600:SF2">
    <property type="entry name" value="SLL0088 PROTEIN"/>
    <property type="match status" value="1"/>
</dbReference>
<dbReference type="STRING" id="586411.SAMN05216187_10910"/>
<proteinExistence type="predicted"/>
<dbReference type="InterPro" id="IPR011991">
    <property type="entry name" value="ArsR-like_HTH"/>
</dbReference>
<organism evidence="3 4">
    <name type="scientific">Jeotgalicoccus aerolatus</name>
    <dbReference type="NCBI Taxonomy" id="709510"/>
    <lineage>
        <taxon>Bacteria</taxon>
        <taxon>Bacillati</taxon>
        <taxon>Bacillota</taxon>
        <taxon>Bacilli</taxon>
        <taxon>Bacillales</taxon>
        <taxon>Staphylococcaceae</taxon>
        <taxon>Jeotgalicoccus</taxon>
    </lineage>
</organism>
<dbReference type="PANTHER" id="PTHR38600">
    <property type="entry name" value="TRANSCRIPTIONAL REGULATORY PROTEIN"/>
    <property type="match status" value="1"/>
</dbReference>
<dbReference type="AlphaFoldDB" id="A0A1G9C4R1"/>
<dbReference type="InterPro" id="IPR001845">
    <property type="entry name" value="HTH_ArsR_DNA-bd_dom"/>
</dbReference>
<reference evidence="4" key="1">
    <citation type="submission" date="2016-10" db="EMBL/GenBank/DDBJ databases">
        <authorList>
            <person name="Varghese N."/>
            <person name="Submissions S."/>
        </authorList>
    </citation>
    <scope>NUCLEOTIDE SEQUENCE [LARGE SCALE GENOMIC DNA]</scope>
    <source>
        <strain evidence="4">CGMCC 1.8911</strain>
    </source>
</reference>
<name>A0A1G9C4R1_9STAP</name>
<dbReference type="InterPro" id="IPR036388">
    <property type="entry name" value="WH-like_DNA-bd_sf"/>
</dbReference>